<dbReference type="AlphaFoldDB" id="A0A0G2J6H0"/>
<protein>
    <submittedName>
        <fullName evidence="1">Uncharacterized protein</fullName>
    </submittedName>
</protein>
<sequence>MSKESLVFRSAKPTIRQPTGVLCFVLTEFHPYGATEKAGQGGVRLRPSLSTGAAFYPPAERWPHIWC</sequence>
<proteinExistence type="predicted"/>
<dbReference type="EMBL" id="LCZI01000217">
    <property type="protein sequence ID" value="KKZ67624.1"/>
    <property type="molecule type" value="Genomic_DNA"/>
</dbReference>
<accession>A0A0G2J6H0</accession>
<name>A0A0G2J6H0_9EURO</name>
<organism evidence="1 2">
    <name type="scientific">[Emmonsia] crescens</name>
    <dbReference type="NCBI Taxonomy" id="73230"/>
    <lineage>
        <taxon>Eukaryota</taxon>
        <taxon>Fungi</taxon>
        <taxon>Dikarya</taxon>
        <taxon>Ascomycota</taxon>
        <taxon>Pezizomycotina</taxon>
        <taxon>Eurotiomycetes</taxon>
        <taxon>Eurotiomycetidae</taxon>
        <taxon>Onygenales</taxon>
        <taxon>Ajellomycetaceae</taxon>
        <taxon>Emergomyces</taxon>
    </lineage>
</organism>
<reference evidence="2" key="1">
    <citation type="journal article" date="2015" name="PLoS Genet.">
        <title>The dynamic genome and transcriptome of the human fungal pathogen Blastomyces and close relative Emmonsia.</title>
        <authorList>
            <person name="Munoz J.F."/>
            <person name="Gauthier G.M."/>
            <person name="Desjardins C.A."/>
            <person name="Gallo J.E."/>
            <person name="Holder J."/>
            <person name="Sullivan T.D."/>
            <person name="Marty A.J."/>
            <person name="Carmen J.C."/>
            <person name="Chen Z."/>
            <person name="Ding L."/>
            <person name="Gujja S."/>
            <person name="Magrini V."/>
            <person name="Misas E."/>
            <person name="Mitreva M."/>
            <person name="Priest M."/>
            <person name="Saif S."/>
            <person name="Whiston E.A."/>
            <person name="Young S."/>
            <person name="Zeng Q."/>
            <person name="Goldman W.E."/>
            <person name="Mardis E.R."/>
            <person name="Taylor J.W."/>
            <person name="McEwen J.G."/>
            <person name="Clay O.K."/>
            <person name="Klein B.S."/>
            <person name="Cuomo C.A."/>
        </authorList>
    </citation>
    <scope>NUCLEOTIDE SEQUENCE [LARGE SCALE GENOMIC DNA]</scope>
    <source>
        <strain evidence="2">UAMH 3008</strain>
    </source>
</reference>
<dbReference type="VEuPathDB" id="FungiDB:EMCG_06684"/>
<dbReference type="Proteomes" id="UP000034164">
    <property type="component" value="Unassembled WGS sequence"/>
</dbReference>
<gene>
    <name evidence="1" type="ORF">EMCG_06684</name>
</gene>
<evidence type="ECO:0000313" key="1">
    <source>
        <dbReference type="EMBL" id="KKZ67624.1"/>
    </source>
</evidence>
<comment type="caution">
    <text evidence="1">The sequence shown here is derived from an EMBL/GenBank/DDBJ whole genome shotgun (WGS) entry which is preliminary data.</text>
</comment>
<evidence type="ECO:0000313" key="2">
    <source>
        <dbReference type="Proteomes" id="UP000034164"/>
    </source>
</evidence>